<keyword evidence="1" id="KW-0812">Transmembrane</keyword>
<gene>
    <name evidence="2" type="ORF">MKQ68_08170</name>
</gene>
<proteinExistence type="predicted"/>
<feature type="transmembrane region" description="Helical" evidence="1">
    <location>
        <begin position="107"/>
        <end position="128"/>
    </location>
</feature>
<keyword evidence="3" id="KW-1185">Reference proteome</keyword>
<dbReference type="RefSeq" id="WP_264282869.1">
    <property type="nucleotide sequence ID" value="NZ_CP107006.1"/>
</dbReference>
<organism evidence="2 3">
    <name type="scientific">Chitinophaga horti</name>
    <dbReference type="NCBI Taxonomy" id="2920382"/>
    <lineage>
        <taxon>Bacteria</taxon>
        <taxon>Pseudomonadati</taxon>
        <taxon>Bacteroidota</taxon>
        <taxon>Chitinophagia</taxon>
        <taxon>Chitinophagales</taxon>
        <taxon>Chitinophagaceae</taxon>
        <taxon>Chitinophaga</taxon>
    </lineage>
</organism>
<evidence type="ECO:0000313" key="2">
    <source>
        <dbReference type="EMBL" id="UYQ95069.1"/>
    </source>
</evidence>
<evidence type="ECO:0000313" key="3">
    <source>
        <dbReference type="Proteomes" id="UP001162741"/>
    </source>
</evidence>
<feature type="transmembrane region" description="Helical" evidence="1">
    <location>
        <begin position="6"/>
        <end position="22"/>
    </location>
</feature>
<feature type="transmembrane region" description="Helical" evidence="1">
    <location>
        <begin position="134"/>
        <end position="154"/>
    </location>
</feature>
<protein>
    <submittedName>
        <fullName evidence="2">Uncharacterized protein</fullName>
    </submittedName>
</protein>
<keyword evidence="1" id="KW-1133">Transmembrane helix</keyword>
<name>A0ABY6J9T6_9BACT</name>
<dbReference type="Proteomes" id="UP001162741">
    <property type="component" value="Chromosome"/>
</dbReference>
<evidence type="ECO:0000256" key="1">
    <source>
        <dbReference type="SAM" id="Phobius"/>
    </source>
</evidence>
<accession>A0ABY6J9T6</accession>
<sequence>MSPKLFAPLVGCLLICPALLFAQSDSTRPQKPVTKKTPNTTHLELIYRDDAKVGSISAHARPWISINGAKPLKIDKQGLVLSRYYNRCPQSRDFINKMNKNRKHAKIASIGLGIAGGLIAVSSPYIHHRHTGKMLTQIGAGSVVIGTGVIIGAIHQKRALKNMVASVEAYNSFCYQPIPGQPVKSWQDKKTATDSTSAQR</sequence>
<reference evidence="2" key="1">
    <citation type="submission" date="2022-10" db="EMBL/GenBank/DDBJ databases">
        <title>Chitinophaga sp. nov., isolated from soil.</title>
        <authorList>
            <person name="Jeon C.O."/>
        </authorList>
    </citation>
    <scope>NUCLEOTIDE SEQUENCE</scope>
    <source>
        <strain evidence="2">R8</strain>
    </source>
</reference>
<dbReference type="EMBL" id="CP107006">
    <property type="protein sequence ID" value="UYQ95069.1"/>
    <property type="molecule type" value="Genomic_DNA"/>
</dbReference>
<keyword evidence="1" id="KW-0472">Membrane</keyword>